<dbReference type="Gene3D" id="1.10.510.10">
    <property type="entry name" value="Transferase(Phosphotransferase) domain 1"/>
    <property type="match status" value="1"/>
</dbReference>
<evidence type="ECO:0000313" key="3">
    <source>
        <dbReference type="WBParaSite" id="Minc3s00332g10382"/>
    </source>
</evidence>
<reference evidence="3" key="1">
    <citation type="submission" date="2022-11" db="UniProtKB">
        <authorList>
            <consortium name="WormBaseParasite"/>
        </authorList>
    </citation>
    <scope>IDENTIFICATION</scope>
</reference>
<sequence>MAFQTRLKVILKKRITPQYGQKEEDFFIVLELGGGNLKNYFNERVKQSRNRRAPLNKEELFISIIKGAARANAQFHKYGSHGDIKYENFEVSRDQDQNSDVINVKLIDFNNSLINEHQQNITEENKKEDVRNFGEMVTILSKEFSIDIQKDDYSDFTHNSKLDRVVNACSQIESSRPSMQEIVEFLNGDIDQLECERNADIGHHQHHNIEYFHPYDLYQYEIPHAEHGHIEGHGGPSNVHGEVKRSPRH</sequence>
<dbReference type="InterPro" id="IPR011009">
    <property type="entry name" value="Kinase-like_dom_sf"/>
</dbReference>
<feature type="region of interest" description="Disordered" evidence="1">
    <location>
        <begin position="227"/>
        <end position="249"/>
    </location>
</feature>
<keyword evidence="2" id="KW-1185">Reference proteome</keyword>
<dbReference type="Proteomes" id="UP000887563">
    <property type="component" value="Unplaced"/>
</dbReference>
<protein>
    <submittedName>
        <fullName evidence="3">Protein kinase domain-containing protein</fullName>
    </submittedName>
</protein>
<accession>A0A914LC00</accession>
<evidence type="ECO:0000313" key="2">
    <source>
        <dbReference type="Proteomes" id="UP000887563"/>
    </source>
</evidence>
<name>A0A914LC00_MELIC</name>
<evidence type="ECO:0000256" key="1">
    <source>
        <dbReference type="SAM" id="MobiDB-lite"/>
    </source>
</evidence>
<proteinExistence type="predicted"/>
<dbReference type="AlphaFoldDB" id="A0A914LC00"/>
<dbReference type="SUPFAM" id="SSF56112">
    <property type="entry name" value="Protein kinase-like (PK-like)"/>
    <property type="match status" value="1"/>
</dbReference>
<organism evidence="2 3">
    <name type="scientific">Meloidogyne incognita</name>
    <name type="common">Southern root-knot nematode worm</name>
    <name type="synonym">Oxyuris incognita</name>
    <dbReference type="NCBI Taxonomy" id="6306"/>
    <lineage>
        <taxon>Eukaryota</taxon>
        <taxon>Metazoa</taxon>
        <taxon>Ecdysozoa</taxon>
        <taxon>Nematoda</taxon>
        <taxon>Chromadorea</taxon>
        <taxon>Rhabditida</taxon>
        <taxon>Tylenchina</taxon>
        <taxon>Tylenchomorpha</taxon>
        <taxon>Tylenchoidea</taxon>
        <taxon>Meloidogynidae</taxon>
        <taxon>Meloidogyninae</taxon>
        <taxon>Meloidogyne</taxon>
        <taxon>Meloidogyne incognita group</taxon>
    </lineage>
</organism>
<dbReference type="WBParaSite" id="Minc3s00332g10382">
    <property type="protein sequence ID" value="Minc3s00332g10382"/>
    <property type="gene ID" value="Minc3s00332g10382"/>
</dbReference>